<sequence length="153" mass="17214">MPQEAIVAQTRLAIFAIQLGCCPEYNHLLLQYNHVWKLLRVISVLSLFKHLIAVSEPTPIAEEFFKETVSHARHIRITKLTLVSQTQHKLLLVIADCAGVPRGTKRETMLATKRRPEAKTGGFRDEIVTAGENAATLFRVGFQSSRRIIILEA</sequence>
<evidence type="ECO:0000313" key="2">
    <source>
        <dbReference type="Proteomes" id="UP000597444"/>
    </source>
</evidence>
<accession>A0A8J3N254</accession>
<evidence type="ECO:0000313" key="1">
    <source>
        <dbReference type="EMBL" id="GHO95829.1"/>
    </source>
</evidence>
<protein>
    <submittedName>
        <fullName evidence="1">Uncharacterized protein</fullName>
    </submittedName>
</protein>
<gene>
    <name evidence="1" type="ORF">KSF_058770</name>
</gene>
<keyword evidence="2" id="KW-1185">Reference proteome</keyword>
<dbReference type="RefSeq" id="WP_220206488.1">
    <property type="nucleotide sequence ID" value="NZ_BNJK01000001.1"/>
</dbReference>
<name>A0A8J3N254_9CHLR</name>
<proteinExistence type="predicted"/>
<organism evidence="1 2">
    <name type="scientific">Reticulibacter mediterranei</name>
    <dbReference type="NCBI Taxonomy" id="2778369"/>
    <lineage>
        <taxon>Bacteria</taxon>
        <taxon>Bacillati</taxon>
        <taxon>Chloroflexota</taxon>
        <taxon>Ktedonobacteria</taxon>
        <taxon>Ktedonobacterales</taxon>
        <taxon>Reticulibacteraceae</taxon>
        <taxon>Reticulibacter</taxon>
    </lineage>
</organism>
<dbReference type="EMBL" id="BNJK01000001">
    <property type="protein sequence ID" value="GHO95829.1"/>
    <property type="molecule type" value="Genomic_DNA"/>
</dbReference>
<comment type="caution">
    <text evidence="1">The sequence shown here is derived from an EMBL/GenBank/DDBJ whole genome shotgun (WGS) entry which is preliminary data.</text>
</comment>
<dbReference type="Proteomes" id="UP000597444">
    <property type="component" value="Unassembled WGS sequence"/>
</dbReference>
<dbReference type="AlphaFoldDB" id="A0A8J3N254"/>
<reference evidence="1" key="1">
    <citation type="submission" date="2020-10" db="EMBL/GenBank/DDBJ databases">
        <title>Taxonomic study of unclassified bacteria belonging to the class Ktedonobacteria.</title>
        <authorList>
            <person name="Yabe S."/>
            <person name="Wang C.M."/>
            <person name="Zheng Y."/>
            <person name="Sakai Y."/>
            <person name="Cavaletti L."/>
            <person name="Monciardini P."/>
            <person name="Donadio S."/>
        </authorList>
    </citation>
    <scope>NUCLEOTIDE SEQUENCE</scope>
    <source>
        <strain evidence="1">ID150040</strain>
    </source>
</reference>